<dbReference type="AlphaFoldDB" id="C7M0E5"/>
<dbReference type="PROSITE" id="PS00065">
    <property type="entry name" value="D_2_HYDROXYACID_DH_1"/>
    <property type="match status" value="1"/>
</dbReference>
<dbReference type="GO" id="GO:0006564">
    <property type="term" value="P:L-serine biosynthetic process"/>
    <property type="evidence" value="ECO:0007669"/>
    <property type="project" value="UniProtKB-UniRule"/>
</dbReference>
<dbReference type="RefSeq" id="WP_015798932.1">
    <property type="nucleotide sequence ID" value="NC_013124.1"/>
</dbReference>
<dbReference type="InterPro" id="IPR006139">
    <property type="entry name" value="D-isomer_2_OHA_DH_cat_dom"/>
</dbReference>
<dbReference type="EC" id="1.1.1.95" evidence="11"/>
<keyword evidence="14" id="KW-1185">Reference proteome</keyword>
<evidence type="ECO:0000313" key="13">
    <source>
        <dbReference type="EMBL" id="ACU54453.1"/>
    </source>
</evidence>
<dbReference type="Gene3D" id="3.30.1330.90">
    <property type="entry name" value="D-3-phosphoglycerate dehydrogenase, domain 3"/>
    <property type="match status" value="1"/>
</dbReference>
<dbReference type="Pfam" id="PF02826">
    <property type="entry name" value="2-Hacid_dh_C"/>
    <property type="match status" value="1"/>
</dbReference>
<proteinExistence type="inferred from homology"/>
<dbReference type="eggNOG" id="COG0111">
    <property type="taxonomic scope" value="Bacteria"/>
</dbReference>
<accession>C7M0E5</accession>
<dbReference type="PROSITE" id="PS00671">
    <property type="entry name" value="D_2_HYDROXYACID_DH_3"/>
    <property type="match status" value="1"/>
</dbReference>
<dbReference type="PROSITE" id="PS51671">
    <property type="entry name" value="ACT"/>
    <property type="match status" value="1"/>
</dbReference>
<dbReference type="HOGENOM" id="CLU_019796_8_1_11"/>
<keyword evidence="8 11" id="KW-0718">Serine biosynthesis</keyword>
<dbReference type="SUPFAM" id="SSF143548">
    <property type="entry name" value="Serine metabolism enzymes domain"/>
    <property type="match status" value="1"/>
</dbReference>
<dbReference type="FunFam" id="3.40.50.720:FF:000021">
    <property type="entry name" value="D-3-phosphoglycerate dehydrogenase"/>
    <property type="match status" value="1"/>
</dbReference>
<dbReference type="GO" id="GO:0051287">
    <property type="term" value="F:NAD binding"/>
    <property type="evidence" value="ECO:0007669"/>
    <property type="project" value="UniProtKB-UniRule"/>
</dbReference>
<dbReference type="InterPro" id="IPR050857">
    <property type="entry name" value="D-2-hydroxyacid_DH"/>
</dbReference>
<dbReference type="PANTHER" id="PTHR42789:SF1">
    <property type="entry name" value="D-ISOMER SPECIFIC 2-HYDROXYACID DEHYDROGENASE FAMILY PROTEIN (AFU_ORTHOLOGUE AFUA_6G10090)"/>
    <property type="match status" value="1"/>
</dbReference>
<dbReference type="OrthoDB" id="9793626at2"/>
<evidence type="ECO:0000256" key="9">
    <source>
        <dbReference type="ARBA" id="ARBA00048126"/>
    </source>
</evidence>
<dbReference type="InterPro" id="IPR045626">
    <property type="entry name" value="PGDH_ASB_dom"/>
</dbReference>
<keyword evidence="7 11" id="KW-0520">NAD</keyword>
<dbReference type="InterPro" id="IPR036291">
    <property type="entry name" value="NAD(P)-bd_dom_sf"/>
</dbReference>
<dbReference type="InterPro" id="IPR029753">
    <property type="entry name" value="D-isomer_DH_CS"/>
</dbReference>
<evidence type="ECO:0000256" key="6">
    <source>
        <dbReference type="ARBA" id="ARBA00023002"/>
    </source>
</evidence>
<comment type="catalytic activity">
    <reaction evidence="9">
        <text>(R)-2-hydroxyglutarate + NAD(+) = 2-oxoglutarate + NADH + H(+)</text>
        <dbReference type="Rhea" id="RHEA:49612"/>
        <dbReference type="ChEBI" id="CHEBI:15378"/>
        <dbReference type="ChEBI" id="CHEBI:15801"/>
        <dbReference type="ChEBI" id="CHEBI:16810"/>
        <dbReference type="ChEBI" id="CHEBI:57540"/>
        <dbReference type="ChEBI" id="CHEBI:57945"/>
        <dbReference type="EC" id="1.1.1.399"/>
    </reaction>
</comment>
<evidence type="ECO:0000256" key="3">
    <source>
        <dbReference type="ARBA" id="ARBA00005854"/>
    </source>
</evidence>
<dbReference type="PANTHER" id="PTHR42789">
    <property type="entry name" value="D-ISOMER SPECIFIC 2-HYDROXYACID DEHYDROGENASE FAMILY PROTEIN (AFU_ORTHOLOGUE AFUA_6G10090)"/>
    <property type="match status" value="1"/>
</dbReference>
<evidence type="ECO:0000256" key="8">
    <source>
        <dbReference type="ARBA" id="ARBA00023299"/>
    </source>
</evidence>
<dbReference type="Pfam" id="PF19304">
    <property type="entry name" value="PGDH_inter"/>
    <property type="match status" value="1"/>
</dbReference>
<dbReference type="InterPro" id="IPR029752">
    <property type="entry name" value="D-isomer_DH_CS1"/>
</dbReference>
<comment type="function">
    <text evidence="1">Catalyzes the reversible oxidation of 3-phospho-D-glycerate to 3-phosphonooxypyruvate, the first step of the phosphorylated L-serine biosynthesis pathway. Also catalyzes the reversible oxidation of 2-hydroxyglutarate to 2-oxoglutarate.</text>
</comment>
<dbReference type="Pfam" id="PF00389">
    <property type="entry name" value="2-Hacid_dh"/>
    <property type="match status" value="1"/>
</dbReference>
<feature type="domain" description="ACT" evidence="12">
    <location>
        <begin position="450"/>
        <end position="522"/>
    </location>
</feature>
<evidence type="ECO:0000313" key="14">
    <source>
        <dbReference type="Proteomes" id="UP000000771"/>
    </source>
</evidence>
<dbReference type="InterPro" id="IPR045865">
    <property type="entry name" value="ACT-like_dom_sf"/>
</dbReference>
<dbReference type="CDD" id="cd04902">
    <property type="entry name" value="ACT_3PGDH-xct"/>
    <property type="match status" value="1"/>
</dbReference>
<evidence type="ECO:0000256" key="11">
    <source>
        <dbReference type="RuleBase" id="RU363003"/>
    </source>
</evidence>
<dbReference type="SUPFAM" id="SSF55021">
    <property type="entry name" value="ACT-like"/>
    <property type="match status" value="1"/>
</dbReference>
<evidence type="ECO:0000256" key="2">
    <source>
        <dbReference type="ARBA" id="ARBA00005216"/>
    </source>
</evidence>
<name>C7M0E5_ACIFD</name>
<organism evidence="13 14">
    <name type="scientific">Acidimicrobium ferrooxidans (strain DSM 10331 / JCM 15462 / NBRC 103882 / ICP)</name>
    <dbReference type="NCBI Taxonomy" id="525909"/>
    <lineage>
        <taxon>Bacteria</taxon>
        <taxon>Bacillati</taxon>
        <taxon>Actinomycetota</taxon>
        <taxon>Acidimicrobiia</taxon>
        <taxon>Acidimicrobiales</taxon>
        <taxon>Acidimicrobiaceae</taxon>
        <taxon>Acidimicrobium</taxon>
    </lineage>
</organism>
<comment type="similarity">
    <text evidence="3 11">Belongs to the D-isomer specific 2-hydroxyacid dehydrogenase family.</text>
</comment>
<dbReference type="EMBL" id="CP001631">
    <property type="protein sequence ID" value="ACU54453.1"/>
    <property type="molecule type" value="Genomic_DNA"/>
</dbReference>
<dbReference type="CDD" id="cd12173">
    <property type="entry name" value="PGDH_4"/>
    <property type="match status" value="1"/>
</dbReference>
<dbReference type="InterPro" id="IPR006236">
    <property type="entry name" value="PGDH"/>
</dbReference>
<dbReference type="InterPro" id="IPR029009">
    <property type="entry name" value="ASB_dom_sf"/>
</dbReference>
<protein>
    <recommendedName>
        <fullName evidence="4 11">D-3-phosphoglycerate dehydrogenase</fullName>
        <ecNumber evidence="11">1.1.1.95</ecNumber>
    </recommendedName>
</protein>
<evidence type="ECO:0000256" key="7">
    <source>
        <dbReference type="ARBA" id="ARBA00023027"/>
    </source>
</evidence>
<evidence type="ECO:0000256" key="5">
    <source>
        <dbReference type="ARBA" id="ARBA00022605"/>
    </source>
</evidence>
<evidence type="ECO:0000256" key="4">
    <source>
        <dbReference type="ARBA" id="ARBA00021582"/>
    </source>
</evidence>
<dbReference type="InterPro" id="IPR002912">
    <property type="entry name" value="ACT_dom"/>
</dbReference>
<dbReference type="SUPFAM" id="SSF51735">
    <property type="entry name" value="NAD(P)-binding Rossmann-fold domains"/>
    <property type="match status" value="1"/>
</dbReference>
<evidence type="ECO:0000256" key="1">
    <source>
        <dbReference type="ARBA" id="ARBA00003800"/>
    </source>
</evidence>
<keyword evidence="6 11" id="KW-0560">Oxidoreductase</keyword>
<dbReference type="NCBIfam" id="TIGR01327">
    <property type="entry name" value="PGDH"/>
    <property type="match status" value="1"/>
</dbReference>
<dbReference type="Proteomes" id="UP000000771">
    <property type="component" value="Chromosome"/>
</dbReference>
<dbReference type="GO" id="GO:0004617">
    <property type="term" value="F:phosphoglycerate dehydrogenase activity"/>
    <property type="evidence" value="ECO:0007669"/>
    <property type="project" value="UniProtKB-UniRule"/>
</dbReference>
<comment type="catalytic activity">
    <reaction evidence="10 11">
        <text>(2R)-3-phosphoglycerate + NAD(+) = 3-phosphooxypyruvate + NADH + H(+)</text>
        <dbReference type="Rhea" id="RHEA:12641"/>
        <dbReference type="ChEBI" id="CHEBI:15378"/>
        <dbReference type="ChEBI" id="CHEBI:18110"/>
        <dbReference type="ChEBI" id="CHEBI:57540"/>
        <dbReference type="ChEBI" id="CHEBI:57945"/>
        <dbReference type="ChEBI" id="CHEBI:58272"/>
        <dbReference type="EC" id="1.1.1.95"/>
    </reaction>
</comment>
<gene>
    <name evidence="13" type="ordered locus">Afer_1530</name>
</gene>
<keyword evidence="5 11" id="KW-0028">Amino-acid biosynthesis</keyword>
<sequence length="527" mass="54871">MARVLVTETIAEEGLQLLSDAGHEVVVRTGLDHDGLLEAVADADALIIRSATKVTADVLEAAHHLVVVGRAGIGLDNVDVETATKRGVMVVNAPQSNIVSAAEHTLALLLALARHVPQAHASVQRGEWRRSAFQGVELYGKTLGIIGLGRIGALVAQRANAFGMRLVAYDPYISQERARKMGVTLLDLDELMATSDIVTIHLPKSKETVGLVGAALLAKAKPGIRIVNASRGGIIDEAALAEAIARGHVAGAALDVFAEEPPTNSPIVGLDQVVLTPHLGASTAEAQSKAGVTIAEQVLLALANEFVPFAVNVNAGEASELVRSFLPLAEALGVLLGAIEGKLPEQLEIAYEGELASEDTRLASLAVLRGILSGAVEEPVSYVNAPQLAAERGLSVRESTQVASANYHSLLVVRSGAHVVGGTLAGQRASEPRVVLVDGHWVEVPPSRWMLVVRNVDRPGMVGVVGSLLGQAGRSIDAMAVSPRTDDGTALMVLGVDGPIPDEVLTELDATDGIIYARTVTCAVAGL</sequence>
<evidence type="ECO:0000259" key="12">
    <source>
        <dbReference type="PROSITE" id="PS51671"/>
    </source>
</evidence>
<comment type="pathway">
    <text evidence="2 11">Amino-acid biosynthesis; L-serine biosynthesis; L-serine from 3-phospho-D-glycerate: step 1/3.</text>
</comment>
<dbReference type="InterPro" id="IPR006140">
    <property type="entry name" value="D-isomer_DH_NAD-bd"/>
</dbReference>
<dbReference type="KEGG" id="afo:Afer_1530"/>
<dbReference type="SUPFAM" id="SSF52283">
    <property type="entry name" value="Formate/glycerate dehydrogenase catalytic domain-like"/>
    <property type="match status" value="1"/>
</dbReference>
<evidence type="ECO:0000256" key="10">
    <source>
        <dbReference type="ARBA" id="ARBA00048731"/>
    </source>
</evidence>
<dbReference type="Gene3D" id="3.40.50.720">
    <property type="entry name" value="NAD(P)-binding Rossmann-like Domain"/>
    <property type="match status" value="2"/>
</dbReference>
<reference evidence="13 14" key="1">
    <citation type="journal article" date="2009" name="Stand. Genomic Sci.">
        <title>Complete genome sequence of Acidimicrobium ferrooxidans type strain (ICP).</title>
        <authorList>
            <person name="Clum A."/>
            <person name="Nolan M."/>
            <person name="Lang E."/>
            <person name="Glavina Del Rio T."/>
            <person name="Tice H."/>
            <person name="Copeland A."/>
            <person name="Cheng J.F."/>
            <person name="Lucas S."/>
            <person name="Chen F."/>
            <person name="Bruce D."/>
            <person name="Goodwin L."/>
            <person name="Pitluck S."/>
            <person name="Ivanova N."/>
            <person name="Mavrommatis K."/>
            <person name="Mikhailova N."/>
            <person name="Pati A."/>
            <person name="Chen A."/>
            <person name="Palaniappan K."/>
            <person name="Goker M."/>
            <person name="Spring S."/>
            <person name="Land M."/>
            <person name="Hauser L."/>
            <person name="Chang Y.J."/>
            <person name="Jeffries C.C."/>
            <person name="Chain P."/>
            <person name="Bristow J."/>
            <person name="Eisen J.A."/>
            <person name="Markowitz V."/>
            <person name="Hugenholtz P."/>
            <person name="Kyrpides N.C."/>
            <person name="Klenk H.P."/>
            <person name="Lapidus A."/>
        </authorList>
    </citation>
    <scope>NUCLEOTIDE SEQUENCE [LARGE SCALE GENOMIC DNA]</scope>
    <source>
        <strain evidence="14">DSM 10331 / JCM 15462 / NBRC 103882 / ICP</strain>
    </source>
</reference>
<dbReference type="Gene3D" id="3.30.70.260">
    <property type="match status" value="1"/>
</dbReference>
<dbReference type="UniPathway" id="UPA00135">
    <property type="reaction ID" value="UER00196"/>
</dbReference>
<dbReference type="STRING" id="525909.Afer_1530"/>